<gene>
    <name evidence="1" type="ORF">DRW48_05170</name>
</gene>
<dbReference type="Proteomes" id="UP000252023">
    <property type="component" value="Chromosome"/>
</dbReference>
<protein>
    <submittedName>
        <fullName evidence="1">Uroporphyrinogen-III synthase</fullName>
    </submittedName>
</protein>
<proteinExistence type="predicted"/>
<dbReference type="OrthoDB" id="7204250at2"/>
<dbReference type="AlphaFoldDB" id="A0A344PIE9"/>
<sequence length="241" mass="24360">MEASIQPVLLLTRPAVAAARFAAEVASVLPDLPVVIAPLMRPVPVAHDSARLRTAPGLVLTSPEAVPACGPGHGRLALCVGEGTGAAARAAGFQVQIGTTGEASGLLPLIAASPVPLIHAHGRHVARVLPVPGMVVYEQQPQPLDPAARRLLAGPAPVLWPLFSPRSASLAAAAAEGARASLWVIAISSAAAAAWGAAGGTGTPLVSDRPDAAGMLRAIRAAVRQAEQSPESRVEAARRPS</sequence>
<name>A0A344PIE9_9RHOB</name>
<dbReference type="GO" id="GO:0033014">
    <property type="term" value="P:tetrapyrrole biosynthetic process"/>
    <property type="evidence" value="ECO:0007669"/>
    <property type="project" value="InterPro"/>
</dbReference>
<dbReference type="InterPro" id="IPR036108">
    <property type="entry name" value="4pyrrol_syn_uPrphyn_synt_sf"/>
</dbReference>
<dbReference type="GO" id="GO:0004852">
    <property type="term" value="F:uroporphyrinogen-III synthase activity"/>
    <property type="evidence" value="ECO:0007669"/>
    <property type="project" value="InterPro"/>
</dbReference>
<dbReference type="KEGG" id="pars:DRW48_05170"/>
<dbReference type="EMBL" id="CP030918">
    <property type="protein sequence ID" value="AXC49154.1"/>
    <property type="molecule type" value="Genomic_DNA"/>
</dbReference>
<evidence type="ECO:0000313" key="2">
    <source>
        <dbReference type="Proteomes" id="UP000252023"/>
    </source>
</evidence>
<evidence type="ECO:0000313" key="1">
    <source>
        <dbReference type="EMBL" id="AXC49154.1"/>
    </source>
</evidence>
<accession>A0A344PIE9</accession>
<dbReference type="Gene3D" id="3.40.50.10090">
    <property type="match status" value="1"/>
</dbReference>
<organism evidence="1 2">
    <name type="scientific">Paracoccus suum</name>
    <dbReference type="NCBI Taxonomy" id="2259340"/>
    <lineage>
        <taxon>Bacteria</taxon>
        <taxon>Pseudomonadati</taxon>
        <taxon>Pseudomonadota</taxon>
        <taxon>Alphaproteobacteria</taxon>
        <taxon>Rhodobacterales</taxon>
        <taxon>Paracoccaceae</taxon>
        <taxon>Paracoccus</taxon>
    </lineage>
</organism>
<reference evidence="2" key="1">
    <citation type="submission" date="2018-07" db="EMBL/GenBank/DDBJ databases">
        <title>Genome sequencing of Paracoccus sp. SC2-6.</title>
        <authorList>
            <person name="Heo J."/>
            <person name="Kim S.-J."/>
            <person name="Kwon S.-W."/>
        </authorList>
    </citation>
    <scope>NUCLEOTIDE SEQUENCE [LARGE SCALE GENOMIC DNA]</scope>
    <source>
        <strain evidence="2">SC2-6</strain>
    </source>
</reference>
<dbReference type="SUPFAM" id="SSF69618">
    <property type="entry name" value="HemD-like"/>
    <property type="match status" value="1"/>
</dbReference>
<keyword evidence="2" id="KW-1185">Reference proteome</keyword>
<dbReference type="RefSeq" id="WP_114075473.1">
    <property type="nucleotide sequence ID" value="NZ_CP030918.1"/>
</dbReference>